<dbReference type="AlphaFoldDB" id="A0A2M4D5V2"/>
<sequence>MGYWALVLLLVARTDAVSSPFVASFCGFPLLLASLLFHCTRCYVTVFQEPIDCGVSPCDQFFHTIHITMALRGNLEHCKHNRRRNSRSVCDIISVAQAAYRNRLDCSMVDR</sequence>
<dbReference type="EMBL" id="GGFL01008755">
    <property type="protein sequence ID" value="MBW72933.1"/>
    <property type="molecule type" value="Transcribed_RNA"/>
</dbReference>
<proteinExistence type="predicted"/>
<evidence type="ECO:0000313" key="2">
    <source>
        <dbReference type="EMBL" id="MBW72933.1"/>
    </source>
</evidence>
<feature type="signal peptide" evidence="1">
    <location>
        <begin position="1"/>
        <end position="16"/>
    </location>
</feature>
<protein>
    <recommendedName>
        <fullName evidence="3">Secreted protein</fullName>
    </recommendedName>
</protein>
<feature type="chain" id="PRO_5014695222" description="Secreted protein" evidence="1">
    <location>
        <begin position="17"/>
        <end position="111"/>
    </location>
</feature>
<reference evidence="2" key="1">
    <citation type="submission" date="2018-01" db="EMBL/GenBank/DDBJ databases">
        <title>An insight into the sialome of Amazonian anophelines.</title>
        <authorList>
            <person name="Ribeiro J.M."/>
            <person name="Scarpassa V."/>
            <person name="Calvo E."/>
        </authorList>
    </citation>
    <scope>NUCLEOTIDE SEQUENCE</scope>
</reference>
<keyword evidence="1" id="KW-0732">Signal</keyword>
<accession>A0A2M4D5V2</accession>
<evidence type="ECO:0000256" key="1">
    <source>
        <dbReference type="SAM" id="SignalP"/>
    </source>
</evidence>
<name>A0A2M4D5V2_ANODA</name>
<organism evidence="2">
    <name type="scientific">Anopheles darlingi</name>
    <name type="common">Mosquito</name>
    <dbReference type="NCBI Taxonomy" id="43151"/>
    <lineage>
        <taxon>Eukaryota</taxon>
        <taxon>Metazoa</taxon>
        <taxon>Ecdysozoa</taxon>
        <taxon>Arthropoda</taxon>
        <taxon>Hexapoda</taxon>
        <taxon>Insecta</taxon>
        <taxon>Pterygota</taxon>
        <taxon>Neoptera</taxon>
        <taxon>Endopterygota</taxon>
        <taxon>Diptera</taxon>
        <taxon>Nematocera</taxon>
        <taxon>Culicoidea</taxon>
        <taxon>Culicidae</taxon>
        <taxon>Anophelinae</taxon>
        <taxon>Anopheles</taxon>
    </lineage>
</organism>
<evidence type="ECO:0008006" key="3">
    <source>
        <dbReference type="Google" id="ProtNLM"/>
    </source>
</evidence>